<gene>
    <name evidence="2" type="ORF">C7383_12215</name>
</gene>
<evidence type="ECO:0000313" key="3">
    <source>
        <dbReference type="Proteomes" id="UP000245412"/>
    </source>
</evidence>
<dbReference type="Proteomes" id="UP000245412">
    <property type="component" value="Unassembled WGS sequence"/>
</dbReference>
<dbReference type="CDD" id="cd04301">
    <property type="entry name" value="NAT_SF"/>
    <property type="match status" value="1"/>
</dbReference>
<dbReference type="PROSITE" id="PS51186">
    <property type="entry name" value="GNAT"/>
    <property type="match status" value="1"/>
</dbReference>
<dbReference type="Gene3D" id="3.40.630.30">
    <property type="match status" value="1"/>
</dbReference>
<proteinExistence type="predicted"/>
<dbReference type="Pfam" id="PF00583">
    <property type="entry name" value="Acetyltransf_1"/>
    <property type="match status" value="1"/>
</dbReference>
<evidence type="ECO:0000259" key="1">
    <source>
        <dbReference type="PROSITE" id="PS51186"/>
    </source>
</evidence>
<dbReference type="GO" id="GO:0016747">
    <property type="term" value="F:acyltransferase activity, transferring groups other than amino-acyl groups"/>
    <property type="evidence" value="ECO:0007669"/>
    <property type="project" value="InterPro"/>
</dbReference>
<dbReference type="AlphaFoldDB" id="A0AB73SXM2"/>
<name>A0AB73SXM2_9FIRM</name>
<dbReference type="EMBL" id="QGGY01000022">
    <property type="protein sequence ID" value="PWJ72101.1"/>
    <property type="molecule type" value="Genomic_DNA"/>
</dbReference>
<dbReference type="InterPro" id="IPR016181">
    <property type="entry name" value="Acyl_CoA_acyltransferase"/>
</dbReference>
<comment type="caution">
    <text evidence="2">The sequence shown here is derived from an EMBL/GenBank/DDBJ whole genome shotgun (WGS) entry which is preliminary data.</text>
</comment>
<reference evidence="2 3" key="1">
    <citation type="submission" date="2018-05" db="EMBL/GenBank/DDBJ databases">
        <authorList>
            <person name="Goeker M."/>
            <person name="Huntemann M."/>
            <person name="Clum A."/>
            <person name="Pillay M."/>
            <person name="Palaniappan K."/>
            <person name="Varghese N."/>
            <person name="Mikhailova N."/>
            <person name="Stamatis D."/>
            <person name="Reddy T."/>
            <person name="Daum C."/>
            <person name="Shapiro N."/>
            <person name="Ivanova N."/>
            <person name="Kyrpides N."/>
            <person name="Woyke T."/>
        </authorList>
    </citation>
    <scope>NUCLEOTIDE SEQUENCE [LARGE SCALE GENOMIC DNA]</scope>
    <source>
        <strain evidence="2 3">DSM 26524</strain>
    </source>
</reference>
<protein>
    <submittedName>
        <fullName evidence="2">Acetyltransferase (GNAT) family protein</fullName>
    </submittedName>
</protein>
<organism evidence="2 3">
    <name type="scientific">Murimonas intestini</name>
    <dbReference type="NCBI Taxonomy" id="1337051"/>
    <lineage>
        <taxon>Bacteria</taxon>
        <taxon>Bacillati</taxon>
        <taxon>Bacillota</taxon>
        <taxon>Clostridia</taxon>
        <taxon>Lachnospirales</taxon>
        <taxon>Lachnospiraceae</taxon>
        <taxon>Murimonas</taxon>
    </lineage>
</organism>
<keyword evidence="3" id="KW-1185">Reference proteome</keyword>
<accession>A0AB73SXM2</accession>
<evidence type="ECO:0000313" key="2">
    <source>
        <dbReference type="EMBL" id="PWJ72101.1"/>
    </source>
</evidence>
<dbReference type="InterPro" id="IPR000182">
    <property type="entry name" value="GNAT_dom"/>
</dbReference>
<feature type="domain" description="N-acetyltransferase" evidence="1">
    <location>
        <begin position="5"/>
        <end position="204"/>
    </location>
</feature>
<sequence length="208" mass="24076">MEDKIILRSYDKKDHQALEDIIRKTWNYDKFSSPKTAARLAHVYLNSCLANQTFTRVAAVNGQPVGIIMGKHIGKYKRSPILDIKLLISIASLYITKEGRSVSKIFGCVSSIDEELLKSCRKNYQGEVAFFAINSQYRGKGIGKKLFHSLLSYMRSEHIQQFFLFTDTSCNYQFYEHQGMTRGCQKEHSFQIADQKCKMTFFLYEYSI</sequence>
<dbReference type="SUPFAM" id="SSF55729">
    <property type="entry name" value="Acyl-CoA N-acyltransferases (Nat)"/>
    <property type="match status" value="1"/>
</dbReference>
<dbReference type="RefSeq" id="WP_109748729.1">
    <property type="nucleotide sequence ID" value="NZ_JANKBI010000029.1"/>
</dbReference>